<dbReference type="Pfam" id="PF03985">
    <property type="entry name" value="Paf1"/>
    <property type="match status" value="1"/>
</dbReference>
<dbReference type="PANTHER" id="PTHR23188">
    <property type="entry name" value="RNA POLYMERASE II-ASSOCIATED FACTOR 1 HOMOLOG"/>
    <property type="match status" value="1"/>
</dbReference>
<accession>A0A261Y8R1</accession>
<organism evidence="5 6">
    <name type="scientific">Bifiguratus adelaidae</name>
    <dbReference type="NCBI Taxonomy" id="1938954"/>
    <lineage>
        <taxon>Eukaryota</taxon>
        <taxon>Fungi</taxon>
        <taxon>Fungi incertae sedis</taxon>
        <taxon>Mucoromycota</taxon>
        <taxon>Mucoromycotina</taxon>
        <taxon>Endogonomycetes</taxon>
        <taxon>Endogonales</taxon>
        <taxon>Endogonales incertae sedis</taxon>
        <taxon>Bifiguratus</taxon>
    </lineage>
</organism>
<keyword evidence="3" id="KW-0539">Nucleus</keyword>
<sequence>MARPQKKVGSDFLCKLRYRNDLPPLPFAPKLVKLPDLTSRFCKYEANELVESSLHQLPADEDMGMPIDQSLITWLEKAEDEADVDQPRTMLSEEDKMLMATPADSSANAATGLTGGKGRPLVTWLRRSEYISNEDSKTATGGGSVEARFGFSARKARTTTYPDTDLQLRGIKETFKTTHLSELRHPTKPHLQAVESWPVLPDFSSWSNVYTLGQFDENPAEDKDKDQERALRQKPNEEEYQAIIDKMHKQTEHGVLRPMTIKTAKDTRENYLIWFLPDQETTERLSKRKADDLEADEEEALNFEAIRDYTYTNENYAGIQQLMLSFHEKQSDDDSTLPSSYVTYNIVKSRIVAKKKRAQNKRKMRIEEVNKPTALSITHRPLNETEIEANEKRVAEIAL</sequence>
<comment type="similarity">
    <text evidence="2">Belongs to the PAF1 family.</text>
</comment>
<evidence type="ECO:0000256" key="2">
    <source>
        <dbReference type="ARBA" id="ARBA00007560"/>
    </source>
</evidence>
<comment type="caution">
    <text evidence="5">The sequence shown here is derived from an EMBL/GenBank/DDBJ whole genome shotgun (WGS) entry which is preliminary data.</text>
</comment>
<evidence type="ECO:0000256" key="4">
    <source>
        <dbReference type="SAM" id="MobiDB-lite"/>
    </source>
</evidence>
<reference evidence="5 6" key="1">
    <citation type="journal article" date="2017" name="Mycologia">
        <title>Bifiguratus adelaidae, gen. et sp. nov., a new member of Mucoromycotina in endophytic and soil-dwelling habitats.</title>
        <authorList>
            <person name="Torres-Cruz T.J."/>
            <person name="Billingsley Tobias T.L."/>
            <person name="Almatruk M."/>
            <person name="Hesse C."/>
            <person name="Kuske C.R."/>
            <person name="Desiro A."/>
            <person name="Benucci G.M."/>
            <person name="Bonito G."/>
            <person name="Stajich J.E."/>
            <person name="Dunlap C."/>
            <person name="Arnold A.E."/>
            <person name="Porras-Alfaro A."/>
        </authorList>
    </citation>
    <scope>NUCLEOTIDE SEQUENCE [LARGE SCALE GENOMIC DNA]</scope>
    <source>
        <strain evidence="5 6">AZ0501</strain>
    </source>
</reference>
<dbReference type="GO" id="GO:0003682">
    <property type="term" value="F:chromatin binding"/>
    <property type="evidence" value="ECO:0007669"/>
    <property type="project" value="TreeGrafter"/>
</dbReference>
<proteinExistence type="inferred from homology"/>
<evidence type="ECO:0000256" key="1">
    <source>
        <dbReference type="ARBA" id="ARBA00004123"/>
    </source>
</evidence>
<evidence type="ECO:0008006" key="7">
    <source>
        <dbReference type="Google" id="ProtNLM"/>
    </source>
</evidence>
<keyword evidence="6" id="KW-1185">Reference proteome</keyword>
<dbReference type="InterPro" id="IPR007133">
    <property type="entry name" value="RNA_pol_II-assoc_Paf1"/>
</dbReference>
<dbReference type="EMBL" id="MVBO01000001">
    <property type="protein sequence ID" value="OZJ07020.1"/>
    <property type="molecule type" value="Genomic_DNA"/>
</dbReference>
<dbReference type="GO" id="GO:0016593">
    <property type="term" value="C:Cdc73/Paf1 complex"/>
    <property type="evidence" value="ECO:0007669"/>
    <property type="project" value="InterPro"/>
</dbReference>
<evidence type="ECO:0000313" key="6">
    <source>
        <dbReference type="Proteomes" id="UP000242875"/>
    </source>
</evidence>
<dbReference type="GO" id="GO:0006368">
    <property type="term" value="P:transcription elongation by RNA polymerase II"/>
    <property type="evidence" value="ECO:0007669"/>
    <property type="project" value="InterPro"/>
</dbReference>
<gene>
    <name evidence="5" type="ORF">BZG36_00015</name>
</gene>
<name>A0A261Y8R1_9FUNG</name>
<evidence type="ECO:0000313" key="5">
    <source>
        <dbReference type="EMBL" id="OZJ07020.1"/>
    </source>
</evidence>
<dbReference type="AlphaFoldDB" id="A0A261Y8R1"/>
<dbReference type="OrthoDB" id="10260285at2759"/>
<evidence type="ECO:0000256" key="3">
    <source>
        <dbReference type="ARBA" id="ARBA00023242"/>
    </source>
</evidence>
<dbReference type="Proteomes" id="UP000242875">
    <property type="component" value="Unassembled WGS sequence"/>
</dbReference>
<protein>
    <recommendedName>
        <fullName evidence="7">RNA polymerase II-associated factor 1 homolog</fullName>
    </recommendedName>
</protein>
<dbReference type="GO" id="GO:0000993">
    <property type="term" value="F:RNA polymerase II complex binding"/>
    <property type="evidence" value="ECO:0007669"/>
    <property type="project" value="TreeGrafter"/>
</dbReference>
<feature type="region of interest" description="Disordered" evidence="4">
    <location>
        <begin position="216"/>
        <end position="235"/>
    </location>
</feature>
<comment type="subcellular location">
    <subcellularLocation>
        <location evidence="1">Nucleus</location>
    </subcellularLocation>
</comment>
<feature type="compositionally biased region" description="Basic and acidic residues" evidence="4">
    <location>
        <begin position="220"/>
        <end position="235"/>
    </location>
</feature>
<dbReference type="PANTHER" id="PTHR23188:SF12">
    <property type="entry name" value="RNA POLYMERASE II-ASSOCIATED FACTOR 1 HOMOLOG"/>
    <property type="match status" value="1"/>
</dbReference>